<dbReference type="AlphaFoldDB" id="A0A9P8VKS3"/>
<dbReference type="Proteomes" id="UP000770015">
    <property type="component" value="Unassembled WGS sequence"/>
</dbReference>
<reference evidence="1" key="1">
    <citation type="journal article" date="2021" name="Nat. Commun.">
        <title>Genetic determinants of endophytism in the Arabidopsis root mycobiome.</title>
        <authorList>
            <person name="Mesny F."/>
            <person name="Miyauchi S."/>
            <person name="Thiergart T."/>
            <person name="Pickel B."/>
            <person name="Atanasova L."/>
            <person name="Karlsson M."/>
            <person name="Huettel B."/>
            <person name="Barry K.W."/>
            <person name="Haridas S."/>
            <person name="Chen C."/>
            <person name="Bauer D."/>
            <person name="Andreopoulos W."/>
            <person name="Pangilinan J."/>
            <person name="LaButti K."/>
            <person name="Riley R."/>
            <person name="Lipzen A."/>
            <person name="Clum A."/>
            <person name="Drula E."/>
            <person name="Henrissat B."/>
            <person name="Kohler A."/>
            <person name="Grigoriev I.V."/>
            <person name="Martin F.M."/>
            <person name="Hacquard S."/>
        </authorList>
    </citation>
    <scope>NUCLEOTIDE SEQUENCE</scope>
    <source>
        <strain evidence="1">MPI-SDFR-AT-0117</strain>
    </source>
</reference>
<dbReference type="InterPro" id="IPR050600">
    <property type="entry name" value="SETD3_SETD6_MTase"/>
</dbReference>
<organism evidence="1 2">
    <name type="scientific">Plectosphaerella plurivora</name>
    <dbReference type="NCBI Taxonomy" id="936078"/>
    <lineage>
        <taxon>Eukaryota</taxon>
        <taxon>Fungi</taxon>
        <taxon>Dikarya</taxon>
        <taxon>Ascomycota</taxon>
        <taxon>Pezizomycotina</taxon>
        <taxon>Sordariomycetes</taxon>
        <taxon>Hypocreomycetidae</taxon>
        <taxon>Glomerellales</taxon>
        <taxon>Plectosphaerellaceae</taxon>
        <taxon>Plectosphaerella</taxon>
    </lineage>
</organism>
<dbReference type="InterPro" id="IPR046341">
    <property type="entry name" value="SET_dom_sf"/>
</dbReference>
<dbReference type="Gene3D" id="3.90.1410.10">
    <property type="entry name" value="set domain protein methyltransferase, domain 1"/>
    <property type="match status" value="1"/>
</dbReference>
<sequence length="461" mass="52178">MEALLNWAKEDGGVLHPSVEVFSDPATGNSFRVKEGCVLSPGDGIVTCPLSMTLSYLNSLPNLADRGIRVDKEPFPQEFLDTLPPHVVGRFFLIKQYLLGRDSFWHPYIATLPQPDQLDSWSLPSSWPTDDLELLEDTNVHTAVGEVKARLKAEFKEATSILKRTEDDWQDYTRVLYSWAYSIYTSRSFRPSRVVLNPESLALPLGCKIDDFSILMPLFDVGNHSPLAVVDWNTERQGGSQAEAVTLKTGTEYAGGEQVFNNYGEKTNAELMLAYGFLIPTSEALHNDYVHLQLRTGPPTADDETPEAKAAREFFFSLRPVTHPSSVTGRKRSILPDLRPEDVLPAFRHVQDRLVWQLVQLQTSEEQRAALLPTAKGGDEERLRMVLTGTAGDEFRPVLEQTIAIVQHKALQELEKLEQSDFEVEEDQEEDLTWNQRMAWEYRAQCRRVLESVLESLEMPE</sequence>
<evidence type="ECO:0000313" key="1">
    <source>
        <dbReference type="EMBL" id="KAH6695710.1"/>
    </source>
</evidence>
<dbReference type="OrthoDB" id="42889at2759"/>
<proteinExistence type="predicted"/>
<dbReference type="SUPFAM" id="SSF82199">
    <property type="entry name" value="SET domain"/>
    <property type="match status" value="1"/>
</dbReference>
<accession>A0A9P8VKS3</accession>
<dbReference type="GO" id="GO:0016279">
    <property type="term" value="F:protein-lysine N-methyltransferase activity"/>
    <property type="evidence" value="ECO:0007669"/>
    <property type="project" value="TreeGrafter"/>
</dbReference>
<gene>
    <name evidence="1" type="ORF">F5X68DRAFT_31630</name>
</gene>
<keyword evidence="2" id="KW-1185">Reference proteome</keyword>
<dbReference type="EMBL" id="JAGSXJ010000002">
    <property type="protein sequence ID" value="KAH6695710.1"/>
    <property type="molecule type" value="Genomic_DNA"/>
</dbReference>
<dbReference type="GO" id="GO:0005634">
    <property type="term" value="C:nucleus"/>
    <property type="evidence" value="ECO:0007669"/>
    <property type="project" value="TreeGrafter"/>
</dbReference>
<evidence type="ECO:0000313" key="2">
    <source>
        <dbReference type="Proteomes" id="UP000770015"/>
    </source>
</evidence>
<dbReference type="PANTHER" id="PTHR13271">
    <property type="entry name" value="UNCHARACTERIZED PUTATIVE METHYLTRANSFERASE"/>
    <property type="match status" value="1"/>
</dbReference>
<dbReference type="PANTHER" id="PTHR13271:SF146">
    <property type="entry name" value="SET DOMAIN-CONTAINING PROTEIN"/>
    <property type="match status" value="1"/>
</dbReference>
<protein>
    <submittedName>
        <fullName evidence="1">SET domain-containing protein</fullName>
    </submittedName>
</protein>
<comment type="caution">
    <text evidence="1">The sequence shown here is derived from an EMBL/GenBank/DDBJ whole genome shotgun (WGS) entry which is preliminary data.</text>
</comment>
<name>A0A9P8VKS3_9PEZI</name>